<evidence type="ECO:0000313" key="1">
    <source>
        <dbReference type="EMBL" id="GAA0813965.1"/>
    </source>
</evidence>
<sequence>MAIFFIITGFFAFFDLKITNVDEVDKISVTWRLLLKGGELNRQITIYSNYFI</sequence>
<comment type="caution">
    <text evidence="1">The sequence shown here is derived from an EMBL/GenBank/DDBJ whole genome shotgun (WGS) entry which is preliminary data.</text>
</comment>
<keyword evidence="2" id="KW-1185">Reference proteome</keyword>
<name>A0ABN1L4W4_9GAMM</name>
<dbReference type="EMBL" id="BAAAFA010000003">
    <property type="protein sequence ID" value="GAA0813965.1"/>
    <property type="molecule type" value="Genomic_DNA"/>
</dbReference>
<gene>
    <name evidence="1" type="ORF">GCM10009111_10080</name>
</gene>
<reference evidence="1 2" key="1">
    <citation type="journal article" date="2019" name="Int. J. Syst. Evol. Microbiol.">
        <title>The Global Catalogue of Microorganisms (GCM) 10K type strain sequencing project: providing services to taxonomists for standard genome sequencing and annotation.</title>
        <authorList>
            <consortium name="The Broad Institute Genomics Platform"/>
            <consortium name="The Broad Institute Genome Sequencing Center for Infectious Disease"/>
            <person name="Wu L."/>
            <person name="Ma J."/>
        </authorList>
    </citation>
    <scope>NUCLEOTIDE SEQUENCE [LARGE SCALE GENOMIC DNA]</scope>
    <source>
        <strain evidence="1 2">JCM 15608</strain>
    </source>
</reference>
<evidence type="ECO:0000313" key="2">
    <source>
        <dbReference type="Proteomes" id="UP001500021"/>
    </source>
</evidence>
<proteinExistence type="predicted"/>
<accession>A0ABN1L4W4</accession>
<dbReference type="Proteomes" id="UP001500021">
    <property type="component" value="Unassembled WGS sequence"/>
</dbReference>
<protein>
    <submittedName>
        <fullName evidence="1">Uncharacterized protein</fullName>
    </submittedName>
</protein>
<organism evidence="1 2">
    <name type="scientific">Colwellia asteriadis</name>
    <dbReference type="NCBI Taxonomy" id="517723"/>
    <lineage>
        <taxon>Bacteria</taxon>
        <taxon>Pseudomonadati</taxon>
        <taxon>Pseudomonadota</taxon>
        <taxon>Gammaproteobacteria</taxon>
        <taxon>Alteromonadales</taxon>
        <taxon>Colwelliaceae</taxon>
        <taxon>Colwellia</taxon>
    </lineage>
</organism>